<evidence type="ECO:0000259" key="1">
    <source>
        <dbReference type="Pfam" id="PF26353"/>
    </source>
</evidence>
<sequence length="159" mass="17845">MKKIILLLGFPVLSSILSGCQTENNSANQAEIINTVIQHKDVSPLILNSDIATISFSKAKNASPIVLEEAEKLEKLKQIISGAKKEKAIVNMANPNYYIEVIDTSNNKQHFHLWIGKEGQQSSLMNTDDTHTIYTVSEEMMDTVMELINVKWKREAIKT</sequence>
<dbReference type="Proteomes" id="UP000681870">
    <property type="component" value="Unassembled WGS sequence"/>
</dbReference>
<dbReference type="RefSeq" id="WP_211741790.1">
    <property type="nucleotide sequence ID" value="NZ_JAGXBY010000003.1"/>
</dbReference>
<feature type="domain" description="YhfM-like" evidence="1">
    <location>
        <begin position="50"/>
        <end position="150"/>
    </location>
</feature>
<accession>A0ABS5ME55</accession>
<proteinExistence type="predicted"/>
<evidence type="ECO:0000313" key="2">
    <source>
        <dbReference type="EMBL" id="MBS3680622.1"/>
    </source>
</evidence>
<keyword evidence="3" id="KW-1185">Reference proteome</keyword>
<reference evidence="2 3" key="1">
    <citation type="submission" date="2021-05" db="EMBL/GenBank/DDBJ databases">
        <title>Ornithinibacillus massiliensis sp. nov.</title>
        <authorList>
            <person name="Iwaza R."/>
            <person name="Lagier J.-C."/>
            <person name="Raoult D."/>
        </authorList>
    </citation>
    <scope>NUCLEOTIDE SEQUENCE [LARGE SCALE GENOMIC DNA]</scope>
    <source>
        <strain evidence="2 3">Marseille-P3601</strain>
    </source>
</reference>
<gene>
    <name evidence="2" type="ORF">KGF86_10375</name>
</gene>
<dbReference type="InterPro" id="IPR058780">
    <property type="entry name" value="YhfM-like_dom"/>
</dbReference>
<comment type="caution">
    <text evidence="2">The sequence shown here is derived from an EMBL/GenBank/DDBJ whole genome shotgun (WGS) entry which is preliminary data.</text>
</comment>
<name>A0ABS5ME55_9BACI</name>
<dbReference type="EMBL" id="JAGXBY010000003">
    <property type="protein sequence ID" value="MBS3680622.1"/>
    <property type="molecule type" value="Genomic_DNA"/>
</dbReference>
<organism evidence="2 3">
    <name type="scientific">Ornithinibacillus massiliensis</name>
    <dbReference type="NCBI Taxonomy" id="1944633"/>
    <lineage>
        <taxon>Bacteria</taxon>
        <taxon>Bacillati</taxon>
        <taxon>Bacillota</taxon>
        <taxon>Bacilli</taxon>
        <taxon>Bacillales</taxon>
        <taxon>Bacillaceae</taxon>
        <taxon>Ornithinibacillus</taxon>
    </lineage>
</organism>
<protein>
    <recommendedName>
        <fullName evidence="1">YhfM-like domain-containing protein</fullName>
    </recommendedName>
</protein>
<dbReference type="PROSITE" id="PS51257">
    <property type="entry name" value="PROKAR_LIPOPROTEIN"/>
    <property type="match status" value="1"/>
</dbReference>
<evidence type="ECO:0000313" key="3">
    <source>
        <dbReference type="Proteomes" id="UP000681870"/>
    </source>
</evidence>
<dbReference type="Pfam" id="PF26353">
    <property type="entry name" value="YhfM"/>
    <property type="match status" value="1"/>
</dbReference>